<dbReference type="Gene3D" id="3.30.110.20">
    <property type="entry name" value="Alba-like domain"/>
    <property type="match status" value="1"/>
</dbReference>
<dbReference type="GO" id="GO:0034965">
    <property type="term" value="P:intronic box C/D snoRNA processing"/>
    <property type="evidence" value="ECO:0007669"/>
    <property type="project" value="TreeGrafter"/>
</dbReference>
<dbReference type="GO" id="GO:0004526">
    <property type="term" value="F:ribonuclease P activity"/>
    <property type="evidence" value="ECO:0007669"/>
    <property type="project" value="TreeGrafter"/>
</dbReference>
<feature type="region of interest" description="Disordered" evidence="4">
    <location>
        <begin position="239"/>
        <end position="292"/>
    </location>
</feature>
<feature type="compositionally biased region" description="Polar residues" evidence="4">
    <location>
        <begin position="239"/>
        <end position="252"/>
    </location>
</feature>
<dbReference type="GO" id="GO:0000171">
    <property type="term" value="F:ribonuclease MRP activity"/>
    <property type="evidence" value="ECO:0007669"/>
    <property type="project" value="TreeGrafter"/>
</dbReference>
<dbReference type="GO" id="GO:0000172">
    <property type="term" value="C:ribonuclease MRP complex"/>
    <property type="evidence" value="ECO:0007669"/>
    <property type="project" value="InterPro"/>
</dbReference>
<dbReference type="AlphaFoldDB" id="A0A178D622"/>
<dbReference type="EMBL" id="LVCJ01000018">
    <property type="protein sequence ID" value="OAL37032.1"/>
    <property type="molecule type" value="Genomic_DNA"/>
</dbReference>
<dbReference type="InterPro" id="IPR014612">
    <property type="entry name" value="Pop7/Rpp20"/>
</dbReference>
<dbReference type="PANTHER" id="PTHR28256:SF1">
    <property type="entry name" value="RIBONUCLEASES P_MRP PROTEIN SUBUNIT POP7"/>
    <property type="match status" value="1"/>
</dbReference>
<keyword evidence="3" id="KW-0539">Nucleus</keyword>
<dbReference type="InterPro" id="IPR036882">
    <property type="entry name" value="Alba-like_dom_sf"/>
</dbReference>
<comment type="subcellular location">
    <subcellularLocation>
        <location evidence="1">Nucleus</location>
    </subcellularLocation>
</comment>
<name>A0A178D622_9EURO</name>
<keyword evidence="2" id="KW-0819">tRNA processing</keyword>
<comment type="caution">
    <text evidence="5">The sequence shown here is derived from an EMBL/GenBank/DDBJ whole genome shotgun (WGS) entry which is preliminary data.</text>
</comment>
<keyword evidence="6" id="KW-1185">Reference proteome</keyword>
<evidence type="ECO:0000313" key="5">
    <source>
        <dbReference type="EMBL" id="OAL37032.1"/>
    </source>
</evidence>
<feature type="compositionally biased region" description="Basic residues" evidence="4">
    <location>
        <begin position="277"/>
        <end position="287"/>
    </location>
</feature>
<dbReference type="GO" id="GO:0000294">
    <property type="term" value="P:nuclear-transcribed mRNA catabolic process, RNase MRP-dependent"/>
    <property type="evidence" value="ECO:0007669"/>
    <property type="project" value="TreeGrafter"/>
</dbReference>
<feature type="compositionally biased region" description="Basic and acidic residues" evidence="4">
    <location>
        <begin position="193"/>
        <end position="210"/>
    </location>
</feature>
<dbReference type="OrthoDB" id="5416589at2759"/>
<evidence type="ECO:0000313" key="6">
    <source>
        <dbReference type="Proteomes" id="UP000185904"/>
    </source>
</evidence>
<evidence type="ECO:0000256" key="1">
    <source>
        <dbReference type="ARBA" id="ARBA00004123"/>
    </source>
</evidence>
<dbReference type="GeneID" id="34587222"/>
<dbReference type="PANTHER" id="PTHR28256">
    <property type="entry name" value="RIBONUCLEASES P/MRP PROTEIN SUBUNIT POP7"/>
    <property type="match status" value="1"/>
</dbReference>
<organism evidence="5 6">
    <name type="scientific">Fonsecaea nubica</name>
    <dbReference type="NCBI Taxonomy" id="856822"/>
    <lineage>
        <taxon>Eukaryota</taxon>
        <taxon>Fungi</taxon>
        <taxon>Dikarya</taxon>
        <taxon>Ascomycota</taxon>
        <taxon>Pezizomycotina</taxon>
        <taxon>Eurotiomycetes</taxon>
        <taxon>Chaetothyriomycetidae</taxon>
        <taxon>Chaetothyriales</taxon>
        <taxon>Herpotrichiellaceae</taxon>
        <taxon>Fonsecaea</taxon>
    </lineage>
</organism>
<sequence length="314" mass="34095">MSSSTAAAAAAATAPPLPFSLANELKALQHEKRNQKLSRLPANATIQRRPLNHAPVADLRSSGTKTPKVVYVSARTPVVAAIKRVKKYLVHIERRALEDAGGGFAARKHGHGKGGGHPAKAAEKANEALARDKEEVLVKASGRAMGQALRVGEWFRNKEKDMLCRVEVRTGNVSTVDDIVQLDDLVEGEEDEHAEHDDPGQNEKNEHVDEGTLEEAAKPSTLQCGDTTLELLGGVDVATTSSGENKSQSTLAEAQMGMSAAEQSAKDTAMDNSLPNHNRRRRKKRKRPTYEAENLPEARIRWIKTVEVAISLQT</sequence>
<dbReference type="GO" id="GO:0005655">
    <property type="term" value="C:nucleolar ribonuclease P complex"/>
    <property type="evidence" value="ECO:0007669"/>
    <property type="project" value="InterPro"/>
</dbReference>
<feature type="region of interest" description="Disordered" evidence="4">
    <location>
        <begin position="32"/>
        <end position="62"/>
    </location>
</feature>
<dbReference type="GO" id="GO:0001682">
    <property type="term" value="P:tRNA 5'-leader removal"/>
    <property type="evidence" value="ECO:0007669"/>
    <property type="project" value="InterPro"/>
</dbReference>
<dbReference type="RefSeq" id="XP_022502044.1">
    <property type="nucleotide sequence ID" value="XM_022642101.1"/>
</dbReference>
<dbReference type="GO" id="GO:0003723">
    <property type="term" value="F:RNA binding"/>
    <property type="evidence" value="ECO:0007669"/>
    <property type="project" value="TreeGrafter"/>
</dbReference>
<evidence type="ECO:0000256" key="3">
    <source>
        <dbReference type="ARBA" id="ARBA00023242"/>
    </source>
</evidence>
<dbReference type="InterPro" id="IPR020241">
    <property type="entry name" value="RNase_P/MRP_Pop7_fungi"/>
</dbReference>
<dbReference type="Proteomes" id="UP000185904">
    <property type="component" value="Unassembled WGS sequence"/>
</dbReference>
<protein>
    <submittedName>
        <fullName evidence="5">Uncharacterized protein</fullName>
    </submittedName>
</protein>
<evidence type="ECO:0000256" key="4">
    <source>
        <dbReference type="SAM" id="MobiDB-lite"/>
    </source>
</evidence>
<gene>
    <name evidence="5" type="ORF">AYO20_03801</name>
</gene>
<feature type="region of interest" description="Disordered" evidence="4">
    <location>
        <begin position="189"/>
        <end position="210"/>
    </location>
</feature>
<dbReference type="Pfam" id="PF12328">
    <property type="entry name" value="Rpp20"/>
    <property type="match status" value="1"/>
</dbReference>
<reference evidence="5 6" key="1">
    <citation type="submission" date="2016-03" db="EMBL/GenBank/DDBJ databases">
        <title>The draft genome sequence of Fonsecaea nubica causative agent of cutaneous subcutaneous infection in human host.</title>
        <authorList>
            <person name="Costa F."/>
            <person name="Sybren D.H."/>
            <person name="Raittz R.T."/>
            <person name="Weiss V.A."/>
            <person name="Leao A.C."/>
            <person name="Gomes R."/>
            <person name="De Souza E.M."/>
            <person name="Pedrosa F.O."/>
            <person name="Steffens M.B."/>
            <person name="Bombassaro A."/>
            <person name="Tadra-Sfeir M.Z."/>
            <person name="Moreno L.F."/>
            <person name="Najafzadeh M.J."/>
            <person name="Felipe M.S."/>
            <person name="Teixeira M."/>
            <person name="Sun J."/>
            <person name="Xi L."/>
            <person name="Castro M.A."/>
            <person name="Vicente V.A."/>
        </authorList>
    </citation>
    <scope>NUCLEOTIDE SEQUENCE [LARGE SCALE GENOMIC DNA]</scope>
    <source>
        <strain evidence="5 6">CBS 269.64</strain>
    </source>
</reference>
<dbReference type="GO" id="GO:0006364">
    <property type="term" value="P:rRNA processing"/>
    <property type="evidence" value="ECO:0007669"/>
    <property type="project" value="TreeGrafter"/>
</dbReference>
<proteinExistence type="predicted"/>
<evidence type="ECO:0000256" key="2">
    <source>
        <dbReference type="ARBA" id="ARBA00022694"/>
    </source>
</evidence>
<accession>A0A178D622</accession>